<evidence type="ECO:0000256" key="1">
    <source>
        <dbReference type="ARBA" id="ARBA00022975"/>
    </source>
</evidence>
<dbReference type="AlphaFoldDB" id="A0A0D6L4M1"/>
<evidence type="ECO:0000313" key="3">
    <source>
        <dbReference type="EMBL" id="EPB65924.1"/>
    </source>
</evidence>
<dbReference type="PANTHER" id="PTHR43668">
    <property type="entry name" value="ALLANTOINASE"/>
    <property type="match status" value="1"/>
</dbReference>
<name>A0A0D6L4M1_9BILA</name>
<sequence>MKLLIKHVKIADASSTHYNQTADVLIENDTITAIGSSINDEEATVIQRDELRLSQGWVDLKAHFCDPGEEHKETVKSGLDASSYGGYTHVAVLPSTTPVIDGKTQAEYLLRKSEGHTTQLHPIGAITEGLKGENLAEMYDMYQSGIRLYSDDLHPVSSGIMYRALLYSKNFGGKVIGFSRDYSLAGKGMVNEGVASTRTGLKADASIAEIIQTERNIRLLEYTEGTLHLTGVSCAESVQLIRKAKQQGLSVTADVHVANLLYNEEAMLEFDSNFKKMEFLRMTTRKYAFKAGRLLSFLCLFLIIFSCNKGKSEAIIVPSELEDYYEFQGFDLSEYGIPATIMLPDETANIGASTTPEVQHLKSDFYWNILVGQNFHLYIEDYGDNTNLVAEHKRKLENTQFYEVKYLLEEPDLIIYEITLKVRGHANASKSVGVDHVSYHVYSERIVNGIHYELRSRDEGFARNIIELMAKSIRSFKDKDKADSNENAIIS</sequence>
<dbReference type="Proteomes" id="UP000054495">
    <property type="component" value="Unassembled WGS sequence"/>
</dbReference>
<dbReference type="SUPFAM" id="SSF51556">
    <property type="entry name" value="Metallo-dependent hydrolases"/>
    <property type="match status" value="1"/>
</dbReference>
<evidence type="ECO:0000313" key="4">
    <source>
        <dbReference type="Proteomes" id="UP000054495"/>
    </source>
</evidence>
<organism evidence="3 4">
    <name type="scientific">Ancylostoma ceylanicum</name>
    <dbReference type="NCBI Taxonomy" id="53326"/>
    <lineage>
        <taxon>Eukaryota</taxon>
        <taxon>Metazoa</taxon>
        <taxon>Ecdysozoa</taxon>
        <taxon>Nematoda</taxon>
        <taxon>Chromadorea</taxon>
        <taxon>Rhabditida</taxon>
        <taxon>Rhabditina</taxon>
        <taxon>Rhabditomorpha</taxon>
        <taxon>Strongyloidea</taxon>
        <taxon>Ancylostomatidae</taxon>
        <taxon>Ancylostomatinae</taxon>
        <taxon>Ancylostoma</taxon>
    </lineage>
</organism>
<dbReference type="GO" id="GO:0004038">
    <property type="term" value="F:allantoinase activity"/>
    <property type="evidence" value="ECO:0007669"/>
    <property type="project" value="TreeGrafter"/>
</dbReference>
<dbReference type="GO" id="GO:0005737">
    <property type="term" value="C:cytoplasm"/>
    <property type="evidence" value="ECO:0007669"/>
    <property type="project" value="TreeGrafter"/>
</dbReference>
<reference evidence="3 4" key="1">
    <citation type="submission" date="2013-05" db="EMBL/GenBank/DDBJ databases">
        <title>Draft genome of the parasitic nematode Anyclostoma ceylanicum.</title>
        <authorList>
            <person name="Mitreva M."/>
        </authorList>
    </citation>
    <scope>NUCLEOTIDE SEQUENCE [LARGE SCALE GENOMIC DNA]</scope>
</reference>
<dbReference type="GO" id="GO:0006145">
    <property type="term" value="P:purine nucleobase catabolic process"/>
    <property type="evidence" value="ECO:0007669"/>
    <property type="project" value="TreeGrafter"/>
</dbReference>
<keyword evidence="4" id="KW-1185">Reference proteome</keyword>
<dbReference type="EMBL" id="KE126831">
    <property type="protein sequence ID" value="EPB65924.1"/>
    <property type="molecule type" value="Genomic_DNA"/>
</dbReference>
<dbReference type="InterPro" id="IPR032466">
    <property type="entry name" value="Metal_Hydrolase"/>
</dbReference>
<dbReference type="InterPro" id="IPR050138">
    <property type="entry name" value="DHOase/Allantoinase_Hydrolase"/>
</dbReference>
<dbReference type="SUPFAM" id="SSF51338">
    <property type="entry name" value="Composite domain of metallo-dependent hydrolases"/>
    <property type="match status" value="1"/>
</dbReference>
<gene>
    <name evidence="3" type="ORF">ANCCEY_14999</name>
</gene>
<evidence type="ECO:0000259" key="2">
    <source>
        <dbReference type="Pfam" id="PF12890"/>
    </source>
</evidence>
<dbReference type="Pfam" id="PF12890">
    <property type="entry name" value="DHOase"/>
    <property type="match status" value="1"/>
</dbReference>
<feature type="domain" description="Dihydroorotase catalytic" evidence="2">
    <location>
        <begin position="55"/>
        <end position="236"/>
    </location>
</feature>
<dbReference type="InterPro" id="IPR011059">
    <property type="entry name" value="Metal-dep_hydrolase_composite"/>
</dbReference>
<dbReference type="Gene3D" id="2.30.40.10">
    <property type="entry name" value="Urease, subunit C, domain 1"/>
    <property type="match status" value="1"/>
</dbReference>
<proteinExistence type="predicted"/>
<dbReference type="InterPro" id="IPR024403">
    <property type="entry name" value="DHOase_cat"/>
</dbReference>
<accession>A0A0D6L4M1</accession>
<dbReference type="PANTHER" id="PTHR43668:SF2">
    <property type="entry name" value="ALLANTOINASE"/>
    <property type="match status" value="1"/>
</dbReference>
<keyword evidence="1" id="KW-0665">Pyrimidine biosynthesis</keyword>
<protein>
    <submittedName>
        <fullName evidence="3">Dihydroorotase domain protein</fullName>
    </submittedName>
</protein>
<dbReference type="Gene3D" id="3.20.20.140">
    <property type="entry name" value="Metal-dependent hydrolases"/>
    <property type="match status" value="1"/>
</dbReference>